<accession>A0A0A3J6Q6</accession>
<dbReference type="FunFam" id="3.30.300.30:FF:000008">
    <property type="entry name" value="2,3-dihydroxybenzoate-AMP ligase"/>
    <property type="match status" value="1"/>
</dbReference>
<dbReference type="Gene3D" id="3.40.50.12780">
    <property type="entry name" value="N-terminal domain of ligase-like"/>
    <property type="match status" value="1"/>
</dbReference>
<keyword evidence="3" id="KW-0812">Transmembrane</keyword>
<keyword evidence="3" id="KW-0472">Membrane</keyword>
<evidence type="ECO:0000256" key="3">
    <source>
        <dbReference type="SAM" id="Phobius"/>
    </source>
</evidence>
<dbReference type="EMBL" id="JPVQ01000007">
    <property type="protein sequence ID" value="KGR91405.1"/>
    <property type="molecule type" value="Genomic_DNA"/>
</dbReference>
<dbReference type="Pfam" id="PF00501">
    <property type="entry name" value="AMP-binding"/>
    <property type="match status" value="1"/>
</dbReference>
<feature type="domain" description="AMP-dependent synthetase/ligase" evidence="4">
    <location>
        <begin position="41"/>
        <end position="381"/>
    </location>
</feature>
<dbReference type="InterPro" id="IPR025110">
    <property type="entry name" value="AMP-bd_C"/>
</dbReference>
<keyword evidence="2" id="KW-0436">Ligase</keyword>
<evidence type="ECO:0000313" key="7">
    <source>
        <dbReference type="Proteomes" id="UP000030595"/>
    </source>
</evidence>
<dbReference type="PANTHER" id="PTHR43201:SF5">
    <property type="entry name" value="MEDIUM-CHAIN ACYL-COA LIGASE ACSF2, MITOCHONDRIAL"/>
    <property type="match status" value="1"/>
</dbReference>
<evidence type="ECO:0000259" key="4">
    <source>
        <dbReference type="Pfam" id="PF00501"/>
    </source>
</evidence>
<dbReference type="InterPro" id="IPR042099">
    <property type="entry name" value="ANL_N_sf"/>
</dbReference>
<dbReference type="eggNOG" id="COG0318">
    <property type="taxonomic scope" value="Bacteria"/>
</dbReference>
<protein>
    <submittedName>
        <fullName evidence="6">AMP-dependent synthetase</fullName>
    </submittedName>
</protein>
<reference evidence="6 7" key="1">
    <citation type="submission" date="2014-02" db="EMBL/GenBank/DDBJ databases">
        <title>Draft genome sequence of Lysinibacillus massiliensis CCUG 49529.</title>
        <authorList>
            <person name="Zhang F."/>
            <person name="Wang G."/>
            <person name="Zhang L."/>
        </authorList>
    </citation>
    <scope>NUCLEOTIDE SEQUENCE [LARGE SCALE GENOMIC DNA]</scope>
    <source>
        <strain evidence="6 7">CCUG 49529</strain>
    </source>
</reference>
<sequence length="509" mass="57928">MVNLFYVLYKVKLLSPVAIFHLTASIMKCGINLMTLLHFAQKKYSDQIALVDDNEVLTYKQLFEQSNGIAKTLIDKLNLQENQKVAIMCKNHAILVKSIFALSRLGVNIYFVSTEISATQLGRIVRRNSFDLFIYDVELSSIIDESEFTGNKLLSYHDELPAINQFLYFDSPEKMYLPRRNQSKLVLSTSGTTGESKQAEHRPSLFNYLNPFAAFIQRLNILNYKTGYIATPIYHGYGIAVLLLFIPLGKKMVISRGFNAQTACQLIEKHQVDIVTVVPTMLQRMLHTDKNALKTLSCIASGGAKLNPKLIEETFHSLGEVLYNLYGTTEVGLNFIATPRDLKYSSSTVGKMIEGTRLKVLDDNMNEVNVGEIGQFCIQNAWSIGNEKGKWRKTGDLGYCDQLGYYFLCGRVDDMIISGGINVYPVEMEQVIMEHPEIEEVAVIGVQDEQFDQRLRAYVVRKRNSNLSVEELVEWLRPKVARYQLPKEIKFLNEMPYTPLGKLDKKQFK</sequence>
<name>A0A0A3J6Q6_9BACL</name>
<dbReference type="Proteomes" id="UP000030595">
    <property type="component" value="Unassembled WGS sequence"/>
</dbReference>
<gene>
    <name evidence="6" type="ORF">CD30_06195</name>
</gene>
<dbReference type="InterPro" id="IPR045851">
    <property type="entry name" value="AMP-bd_C_sf"/>
</dbReference>
<evidence type="ECO:0000313" key="6">
    <source>
        <dbReference type="EMBL" id="KGR91405.1"/>
    </source>
</evidence>
<evidence type="ECO:0000256" key="1">
    <source>
        <dbReference type="ARBA" id="ARBA00006432"/>
    </source>
</evidence>
<feature type="domain" description="AMP-binding enzyme C-terminal" evidence="5">
    <location>
        <begin position="427"/>
        <end position="502"/>
    </location>
</feature>
<dbReference type="SUPFAM" id="SSF56801">
    <property type="entry name" value="Acetyl-CoA synthetase-like"/>
    <property type="match status" value="1"/>
</dbReference>
<organism evidence="6 7">
    <name type="scientific">Ureibacillus massiliensis 4400831 = CIP 108448 = CCUG 49529</name>
    <dbReference type="NCBI Taxonomy" id="1211035"/>
    <lineage>
        <taxon>Bacteria</taxon>
        <taxon>Bacillati</taxon>
        <taxon>Bacillota</taxon>
        <taxon>Bacilli</taxon>
        <taxon>Bacillales</taxon>
        <taxon>Caryophanaceae</taxon>
        <taxon>Ureibacillus</taxon>
    </lineage>
</organism>
<feature type="transmembrane region" description="Helical" evidence="3">
    <location>
        <begin position="227"/>
        <end position="246"/>
    </location>
</feature>
<dbReference type="PANTHER" id="PTHR43201">
    <property type="entry name" value="ACYL-COA SYNTHETASE"/>
    <property type="match status" value="1"/>
</dbReference>
<dbReference type="AlphaFoldDB" id="A0A0A3J6Q6"/>
<dbReference type="GO" id="GO:0006631">
    <property type="term" value="P:fatty acid metabolic process"/>
    <property type="evidence" value="ECO:0007669"/>
    <property type="project" value="TreeGrafter"/>
</dbReference>
<evidence type="ECO:0000259" key="5">
    <source>
        <dbReference type="Pfam" id="PF13193"/>
    </source>
</evidence>
<dbReference type="OrthoDB" id="9778383at2"/>
<keyword evidence="7" id="KW-1185">Reference proteome</keyword>
<dbReference type="Pfam" id="PF13193">
    <property type="entry name" value="AMP-binding_C"/>
    <property type="match status" value="1"/>
</dbReference>
<dbReference type="CDD" id="cd04433">
    <property type="entry name" value="AFD_class_I"/>
    <property type="match status" value="1"/>
</dbReference>
<proteinExistence type="inferred from homology"/>
<comment type="similarity">
    <text evidence="1">Belongs to the ATP-dependent AMP-binding enzyme family.</text>
</comment>
<dbReference type="InterPro" id="IPR000873">
    <property type="entry name" value="AMP-dep_synth/lig_dom"/>
</dbReference>
<keyword evidence="3" id="KW-1133">Transmembrane helix</keyword>
<dbReference type="Gene3D" id="3.30.300.30">
    <property type="match status" value="1"/>
</dbReference>
<evidence type="ECO:0000256" key="2">
    <source>
        <dbReference type="ARBA" id="ARBA00022598"/>
    </source>
</evidence>
<dbReference type="GO" id="GO:0031956">
    <property type="term" value="F:medium-chain fatty acid-CoA ligase activity"/>
    <property type="evidence" value="ECO:0007669"/>
    <property type="project" value="TreeGrafter"/>
</dbReference>
<comment type="caution">
    <text evidence="6">The sequence shown here is derived from an EMBL/GenBank/DDBJ whole genome shotgun (WGS) entry which is preliminary data.</text>
</comment>